<dbReference type="AlphaFoldDB" id="D5BVG6"/>
<dbReference type="EMBL" id="CP001798">
    <property type="protein sequence ID" value="ADE13594.1"/>
    <property type="molecule type" value="Genomic_DNA"/>
</dbReference>
<proteinExistence type="predicted"/>
<dbReference type="eggNOG" id="ENOG502Z8Q9">
    <property type="taxonomic scope" value="Bacteria"/>
</dbReference>
<dbReference type="KEGG" id="nhl:Nhal_0404"/>
<sequence>MNNKFLNLTLDYLAWVRALSIKIWINSALKLFFGVLLFLTNQLSIVLAFFLPLKVIILVGSEGVPRYLRAFVTEENKNEFIVWFAIGAFVFYLLFLLTGYLMNRLGVSAATEILGRAKKVALFHQQELFAKDVFLRVARTWGTYFMVFLGFALGLILEWRVFSVLLVFVVAEYAGFAYLWQQYQEPENSAKLMRFLRNRSVILDGVSALNFFTGFGILFYLFLIDSSLNFIIGILLIMMTQQIFRRLVVAINDAVFLVQQKAKIQTVFFTYAHLDTQGKHIHHSFEKMLLPERREALFATAAPGLSQGDVAGWRWVDCNIMGVAVYSLESAEGEKGHACYWLKCYAGDKFNLLQKERLAYERGASGMQGMAPQLINEGSYHGTPFLLLQGGVLKRIQRREFKHRFKAARLKLWSLIPDGQIVSMLQRTFPTLEKRLHKNKLSLMSLASRDADEYGRIARFVERSEIFTDFISTMPLFITNNVFKENNLFLDAEEQPVFLHWHRMALEPVCSDITPNSLEVFFDLEEIAAHLQEHRSDAANITALDLKKIVYLAAIERAISLQLYGEALDLVQPTLEMFDA</sequence>
<feature type="transmembrane region" description="Helical" evidence="1">
    <location>
        <begin position="133"/>
        <end position="156"/>
    </location>
</feature>
<feature type="transmembrane region" description="Helical" evidence="1">
    <location>
        <begin position="31"/>
        <end position="60"/>
    </location>
</feature>
<protein>
    <submittedName>
        <fullName evidence="2">Uncharacterized protein</fullName>
    </submittedName>
</protein>
<dbReference type="Proteomes" id="UP000001844">
    <property type="component" value="Chromosome"/>
</dbReference>
<accession>D5BVG6</accession>
<evidence type="ECO:0000313" key="3">
    <source>
        <dbReference type="Proteomes" id="UP000001844"/>
    </source>
</evidence>
<evidence type="ECO:0000256" key="1">
    <source>
        <dbReference type="SAM" id="Phobius"/>
    </source>
</evidence>
<evidence type="ECO:0000313" key="2">
    <source>
        <dbReference type="EMBL" id="ADE13594.1"/>
    </source>
</evidence>
<feature type="transmembrane region" description="Helical" evidence="1">
    <location>
        <begin position="162"/>
        <end position="180"/>
    </location>
</feature>
<feature type="transmembrane region" description="Helical" evidence="1">
    <location>
        <begin position="80"/>
        <end position="102"/>
    </location>
</feature>
<organism evidence="2 3">
    <name type="scientific">Nitrosococcus halophilus (strain Nc4)</name>
    <dbReference type="NCBI Taxonomy" id="472759"/>
    <lineage>
        <taxon>Bacteria</taxon>
        <taxon>Pseudomonadati</taxon>
        <taxon>Pseudomonadota</taxon>
        <taxon>Gammaproteobacteria</taxon>
        <taxon>Chromatiales</taxon>
        <taxon>Chromatiaceae</taxon>
        <taxon>Nitrosococcus</taxon>
    </lineage>
</organism>
<keyword evidence="1" id="KW-0812">Transmembrane</keyword>
<keyword evidence="1" id="KW-1133">Transmembrane helix</keyword>
<feature type="transmembrane region" description="Helical" evidence="1">
    <location>
        <begin position="228"/>
        <end position="244"/>
    </location>
</feature>
<dbReference type="HOGENOM" id="CLU_035129_0_0_6"/>
<feature type="transmembrane region" description="Helical" evidence="1">
    <location>
        <begin position="201"/>
        <end position="222"/>
    </location>
</feature>
<keyword evidence="1" id="KW-0472">Membrane</keyword>
<name>D5BVG6_NITHN</name>
<gene>
    <name evidence="2" type="ordered locus">Nhal_0404</name>
</gene>
<reference evidence="3" key="1">
    <citation type="submission" date="2010-04" db="EMBL/GenBank/DDBJ databases">
        <title>Complete genome sequence of Nitrosococcus halophilus Nc4, a salt-adapted, aerobic obligate ammonia-oxidizing sulfur purple bacterium.</title>
        <authorList>
            <consortium name="US DOE Joint Genome Institute"/>
            <person name="Campbell M.A."/>
            <person name="Malfatti S.A."/>
            <person name="Chain P.S.G."/>
            <person name="Heidelberg J.F."/>
            <person name="Ward B.B."/>
            <person name="Klotz M.G."/>
        </authorList>
    </citation>
    <scope>NUCLEOTIDE SEQUENCE [LARGE SCALE GENOMIC DNA]</scope>
    <source>
        <strain evidence="3">Nc4</strain>
    </source>
</reference>
<keyword evidence="3" id="KW-1185">Reference proteome</keyword>
<dbReference type="RefSeq" id="WP_013031490.1">
    <property type="nucleotide sequence ID" value="NC_013960.1"/>
</dbReference>